<name>A0ACC2K852_PERAE</name>
<organism evidence="1 2">
    <name type="scientific">Persea americana</name>
    <name type="common">Avocado</name>
    <dbReference type="NCBI Taxonomy" id="3435"/>
    <lineage>
        <taxon>Eukaryota</taxon>
        <taxon>Viridiplantae</taxon>
        <taxon>Streptophyta</taxon>
        <taxon>Embryophyta</taxon>
        <taxon>Tracheophyta</taxon>
        <taxon>Spermatophyta</taxon>
        <taxon>Magnoliopsida</taxon>
        <taxon>Magnoliidae</taxon>
        <taxon>Laurales</taxon>
        <taxon>Lauraceae</taxon>
        <taxon>Persea</taxon>
    </lineage>
</organism>
<gene>
    <name evidence="1" type="ORF">MRB53_013269</name>
</gene>
<keyword evidence="2" id="KW-1185">Reference proteome</keyword>
<accession>A0ACC2K852</accession>
<dbReference type="Proteomes" id="UP001234297">
    <property type="component" value="Chromosome 4"/>
</dbReference>
<reference evidence="1 2" key="1">
    <citation type="journal article" date="2022" name="Hortic Res">
        <title>A haplotype resolved chromosomal level avocado genome allows analysis of novel avocado genes.</title>
        <authorList>
            <person name="Nath O."/>
            <person name="Fletcher S.J."/>
            <person name="Hayward A."/>
            <person name="Shaw L.M."/>
            <person name="Masouleh A.K."/>
            <person name="Furtado A."/>
            <person name="Henry R.J."/>
            <person name="Mitter N."/>
        </authorList>
    </citation>
    <scope>NUCLEOTIDE SEQUENCE [LARGE SCALE GENOMIC DNA]</scope>
    <source>
        <strain evidence="2">cv. Hass</strain>
    </source>
</reference>
<evidence type="ECO:0000313" key="2">
    <source>
        <dbReference type="Proteomes" id="UP001234297"/>
    </source>
</evidence>
<dbReference type="EMBL" id="CM056812">
    <property type="protein sequence ID" value="KAJ8617083.1"/>
    <property type="molecule type" value="Genomic_DNA"/>
</dbReference>
<evidence type="ECO:0000313" key="1">
    <source>
        <dbReference type="EMBL" id="KAJ8617083.1"/>
    </source>
</evidence>
<sequence>MVLTWMPRVSSGGVHDTSGRTPPAIPVRGAHLCAGLTQLKRLHDSLNDLFQLSQSHHSLCRRFHRVDNILETSLLFVDAHGSFCSALVGLKEAQLAAQVAIRRHDSSKISSYR</sequence>
<comment type="caution">
    <text evidence="1">The sequence shown here is derived from an EMBL/GenBank/DDBJ whole genome shotgun (WGS) entry which is preliminary data.</text>
</comment>
<protein>
    <submittedName>
        <fullName evidence="1">Uncharacterized protein</fullName>
    </submittedName>
</protein>
<proteinExistence type="predicted"/>